<protein>
    <submittedName>
        <fullName evidence="1">Uncharacterized protein</fullName>
    </submittedName>
</protein>
<dbReference type="EMBL" id="JAMZIH010001450">
    <property type="protein sequence ID" value="KAJ1678187.1"/>
    <property type="molecule type" value="Genomic_DNA"/>
</dbReference>
<reference evidence="1" key="1">
    <citation type="submission" date="2022-06" db="EMBL/GenBank/DDBJ databases">
        <title>Phylogenomic reconstructions and comparative analyses of Kickxellomycotina fungi.</title>
        <authorList>
            <person name="Reynolds N.K."/>
            <person name="Stajich J.E."/>
            <person name="Barry K."/>
            <person name="Grigoriev I.V."/>
            <person name="Crous P."/>
            <person name="Smith M.E."/>
        </authorList>
    </citation>
    <scope>NUCLEOTIDE SEQUENCE</scope>
    <source>
        <strain evidence="1">RSA 2271</strain>
    </source>
</reference>
<sequence>MVAKFFPGSDLYYLGGSKVHVHVTDSIIEQLTRALRWLDYMPPNLDPDPLMITRTTARMSPAQAPSLFPDIVFAYVVVIIIIIVIVIISTSSISSNS</sequence>
<keyword evidence="2" id="KW-1185">Reference proteome</keyword>
<organism evidence="1 2">
    <name type="scientific">Spiromyces aspiralis</name>
    <dbReference type="NCBI Taxonomy" id="68401"/>
    <lineage>
        <taxon>Eukaryota</taxon>
        <taxon>Fungi</taxon>
        <taxon>Fungi incertae sedis</taxon>
        <taxon>Zoopagomycota</taxon>
        <taxon>Kickxellomycotina</taxon>
        <taxon>Kickxellomycetes</taxon>
        <taxon>Kickxellales</taxon>
        <taxon>Kickxellaceae</taxon>
        <taxon>Spiromyces</taxon>
    </lineage>
</organism>
<evidence type="ECO:0000313" key="1">
    <source>
        <dbReference type="EMBL" id="KAJ1678187.1"/>
    </source>
</evidence>
<proteinExistence type="predicted"/>
<dbReference type="Proteomes" id="UP001145114">
    <property type="component" value="Unassembled WGS sequence"/>
</dbReference>
<name>A0ACC1HP11_9FUNG</name>
<gene>
    <name evidence="1" type="ORF">EV182_004602</name>
</gene>
<comment type="caution">
    <text evidence="1">The sequence shown here is derived from an EMBL/GenBank/DDBJ whole genome shotgun (WGS) entry which is preliminary data.</text>
</comment>
<evidence type="ECO:0000313" key="2">
    <source>
        <dbReference type="Proteomes" id="UP001145114"/>
    </source>
</evidence>
<accession>A0ACC1HP11</accession>